<dbReference type="Pfam" id="PF07942">
    <property type="entry name" value="CARME"/>
    <property type="match status" value="1"/>
</dbReference>
<gene>
    <name evidence="6" type="ORF">PTTG_01981</name>
</gene>
<comment type="similarity">
    <text evidence="1">Belongs to the carnosine N-methyltransferase family.</text>
</comment>
<reference evidence="6" key="2">
    <citation type="submission" date="2016-05" db="EMBL/GenBank/DDBJ databases">
        <title>Comparative analysis highlights variable genome content of wheat rusts and divergence of the mating loci.</title>
        <authorList>
            <person name="Cuomo C.A."/>
            <person name="Bakkeren G."/>
            <person name="Szabo L."/>
            <person name="Khalil H."/>
            <person name="Joly D."/>
            <person name="Goldberg J."/>
            <person name="Young S."/>
            <person name="Zeng Q."/>
            <person name="Fellers J."/>
        </authorList>
    </citation>
    <scope>NUCLEOTIDE SEQUENCE [LARGE SCALE GENOMIC DNA]</scope>
    <source>
        <strain evidence="6">1-1 BBBD Race 1</strain>
    </source>
</reference>
<dbReference type="GO" id="GO:0032259">
    <property type="term" value="P:methylation"/>
    <property type="evidence" value="ECO:0007669"/>
    <property type="project" value="UniProtKB-KW"/>
</dbReference>
<dbReference type="PANTHER" id="PTHR12303:SF6">
    <property type="entry name" value="CARNOSINE N-METHYLTRANSFERASE"/>
    <property type="match status" value="1"/>
</dbReference>
<evidence type="ECO:0000313" key="8">
    <source>
        <dbReference type="Proteomes" id="UP000005240"/>
    </source>
</evidence>
<dbReference type="PANTHER" id="PTHR12303">
    <property type="entry name" value="CARNOSINE N-METHYLTRANSFERASE"/>
    <property type="match status" value="1"/>
</dbReference>
<evidence type="ECO:0000256" key="2">
    <source>
        <dbReference type="ARBA" id="ARBA00012003"/>
    </source>
</evidence>
<keyword evidence="3" id="KW-0489">Methyltransferase</keyword>
<evidence type="ECO:0000256" key="5">
    <source>
        <dbReference type="ARBA" id="ARBA00022691"/>
    </source>
</evidence>
<organism evidence="6">
    <name type="scientific">Puccinia triticina (isolate 1-1 / race 1 (BBBD))</name>
    <name type="common">Brown leaf rust fungus</name>
    <dbReference type="NCBI Taxonomy" id="630390"/>
    <lineage>
        <taxon>Eukaryota</taxon>
        <taxon>Fungi</taxon>
        <taxon>Dikarya</taxon>
        <taxon>Basidiomycota</taxon>
        <taxon>Pucciniomycotina</taxon>
        <taxon>Pucciniomycetes</taxon>
        <taxon>Pucciniales</taxon>
        <taxon>Pucciniaceae</taxon>
        <taxon>Puccinia</taxon>
    </lineage>
</organism>
<reference evidence="7 8" key="3">
    <citation type="journal article" date="2017" name="G3 (Bethesda)">
        <title>Comparative analysis highlights variable genome content of wheat rusts and divergence of the mating loci.</title>
        <authorList>
            <person name="Cuomo C.A."/>
            <person name="Bakkeren G."/>
            <person name="Khalil H.B."/>
            <person name="Panwar V."/>
            <person name="Joly D."/>
            <person name="Linning R."/>
            <person name="Sakthikumar S."/>
            <person name="Song X."/>
            <person name="Adiconis X."/>
            <person name="Fan L."/>
            <person name="Goldberg J.M."/>
            <person name="Levin J.Z."/>
            <person name="Young S."/>
            <person name="Zeng Q."/>
            <person name="Anikster Y."/>
            <person name="Bruce M."/>
            <person name="Wang M."/>
            <person name="Yin C."/>
            <person name="McCallum B."/>
            <person name="Szabo L.J."/>
            <person name="Hulbert S."/>
            <person name="Chen X."/>
            <person name="Fellers J.P."/>
        </authorList>
    </citation>
    <scope>NUCLEOTIDE SEQUENCE</scope>
    <source>
        <strain evidence="7">isolate 1-1 / race 1 (BBBD)</strain>
        <strain evidence="8">Isolate 1-1 / race 1 (BBBD)</strain>
    </source>
</reference>
<dbReference type="GO" id="GO:0030735">
    <property type="term" value="F:carnosine N-methyltransferase activity"/>
    <property type="evidence" value="ECO:0007669"/>
    <property type="project" value="UniProtKB-EC"/>
</dbReference>
<protein>
    <recommendedName>
        <fullName evidence="2">carnosine N-methyltransferase</fullName>
        <ecNumber evidence="2">2.1.1.22</ecNumber>
    </recommendedName>
</protein>
<evidence type="ECO:0000313" key="7">
    <source>
        <dbReference type="EnsemblFungi" id="PTTG_01981-t43_1-p1"/>
    </source>
</evidence>
<evidence type="ECO:0000256" key="4">
    <source>
        <dbReference type="ARBA" id="ARBA00022679"/>
    </source>
</evidence>
<keyword evidence="4" id="KW-0808">Transferase</keyword>
<reference evidence="7" key="4">
    <citation type="submission" date="2025-05" db="UniProtKB">
        <authorList>
            <consortium name="EnsemblFungi"/>
        </authorList>
    </citation>
    <scope>IDENTIFICATION</scope>
    <source>
        <strain evidence="7">isolate 1-1 / race 1 (BBBD)</strain>
    </source>
</reference>
<accession>A0A180G8F8</accession>
<keyword evidence="5" id="KW-0949">S-adenosyl-L-methionine</keyword>
<name>A0A180G8F8_PUCT1</name>
<dbReference type="EMBL" id="ADAS02000165">
    <property type="protein sequence ID" value="OAV88602.1"/>
    <property type="molecule type" value="Genomic_DNA"/>
</dbReference>
<proteinExistence type="inferred from homology"/>
<evidence type="ECO:0000256" key="3">
    <source>
        <dbReference type="ARBA" id="ARBA00022603"/>
    </source>
</evidence>
<dbReference type="Gene3D" id="3.40.50.150">
    <property type="entry name" value="Vaccinia Virus protein VP39"/>
    <property type="match status" value="1"/>
</dbReference>
<dbReference type="SUPFAM" id="SSF53335">
    <property type="entry name" value="S-adenosyl-L-methionine-dependent methyltransferases"/>
    <property type="match status" value="1"/>
</dbReference>
<evidence type="ECO:0000256" key="1">
    <source>
        <dbReference type="ARBA" id="ARBA00010086"/>
    </source>
</evidence>
<dbReference type="AlphaFoldDB" id="A0A180G8F8"/>
<dbReference type="EnsemblFungi" id="PTTG_01981-t43_1">
    <property type="protein sequence ID" value="PTTG_01981-t43_1-p1"/>
    <property type="gene ID" value="PTTG_01981"/>
</dbReference>
<sequence length="422" mass="48139">MTSLVEDSRVLISARLAPQPSAVEMNHQTEEANPGEGLSAEFAHYRRIINAFDEYRRYSLATNNRRRKDYYRLPLRDQGLLEEYPLKLNEVDDRIRRNADTLDEIVFKGEQSGLAPKLPSQDVLVDLSAPTSVEPVEREPEHEPRVSALDAEKVRSTLRQLVRDWSTVGSAEREACYSPILDRLDRFANERLAGGGSRRSDIRVLVPGSGLARLVWEIANRGFTAQGNEVSYQMLLASNLVLNHSEAVDQWSIFPFIHSFSNLSSIDHLLKEVRFPDVIVPEVLNRQDFGISVGEFTEIFSNPDEHEKWDAIVTCFFLDTAQNITQYLRIIYAILKSNGIWINLGPTLWHYESSSNPRDTSIELDVCEIKELCKKIGFAFEHDSERVIETTYAGNPHNNLQQVYKADYWVCSKNTKSPDYAT</sequence>
<reference evidence="6" key="1">
    <citation type="submission" date="2009-11" db="EMBL/GenBank/DDBJ databases">
        <authorList>
            <consortium name="The Broad Institute Genome Sequencing Platform"/>
            <person name="Ward D."/>
            <person name="Feldgarden M."/>
            <person name="Earl A."/>
            <person name="Young S.K."/>
            <person name="Zeng Q."/>
            <person name="Koehrsen M."/>
            <person name="Alvarado L."/>
            <person name="Berlin A."/>
            <person name="Bochicchio J."/>
            <person name="Borenstein D."/>
            <person name="Chapman S.B."/>
            <person name="Chen Z."/>
            <person name="Engels R."/>
            <person name="Freedman E."/>
            <person name="Gellesch M."/>
            <person name="Goldberg J."/>
            <person name="Griggs A."/>
            <person name="Gujja S."/>
            <person name="Heilman E."/>
            <person name="Heiman D."/>
            <person name="Hepburn T."/>
            <person name="Howarth C."/>
            <person name="Jen D."/>
            <person name="Larson L."/>
            <person name="Lewis B."/>
            <person name="Mehta T."/>
            <person name="Park D."/>
            <person name="Pearson M."/>
            <person name="Roberts A."/>
            <person name="Saif S."/>
            <person name="Shea T."/>
            <person name="Shenoy N."/>
            <person name="Sisk P."/>
            <person name="Stolte C."/>
            <person name="Sykes S."/>
            <person name="Thomson T."/>
            <person name="Walk T."/>
            <person name="White J."/>
            <person name="Yandava C."/>
            <person name="Izard J."/>
            <person name="Baranova O.V."/>
            <person name="Blanton J.M."/>
            <person name="Tanner A.C."/>
            <person name="Dewhirst F.E."/>
            <person name="Haas B."/>
            <person name="Nusbaum C."/>
            <person name="Birren B."/>
        </authorList>
    </citation>
    <scope>NUCLEOTIDE SEQUENCE [LARGE SCALE GENOMIC DNA]</scope>
    <source>
        <strain evidence="6">1-1 BBBD Race 1</strain>
    </source>
</reference>
<dbReference type="EC" id="2.1.1.22" evidence="2"/>
<dbReference type="OrthoDB" id="978at2759"/>
<dbReference type="InterPro" id="IPR029063">
    <property type="entry name" value="SAM-dependent_MTases_sf"/>
</dbReference>
<dbReference type="InterPro" id="IPR012901">
    <property type="entry name" value="CARME"/>
</dbReference>
<keyword evidence="8" id="KW-1185">Reference proteome</keyword>
<dbReference type="SMART" id="SM01296">
    <property type="entry name" value="N2227"/>
    <property type="match status" value="1"/>
</dbReference>
<dbReference type="Proteomes" id="UP000005240">
    <property type="component" value="Unassembled WGS sequence"/>
</dbReference>
<dbReference type="VEuPathDB" id="FungiDB:PTTG_01981"/>
<evidence type="ECO:0000313" key="6">
    <source>
        <dbReference type="EMBL" id="OAV88602.1"/>
    </source>
</evidence>